<dbReference type="OrthoDB" id="9814265at2"/>
<keyword evidence="3" id="KW-1003">Cell membrane</keyword>
<feature type="transmembrane region" description="Helical" evidence="9">
    <location>
        <begin position="7"/>
        <end position="29"/>
    </location>
</feature>
<feature type="transmembrane region" description="Helical" evidence="9">
    <location>
        <begin position="44"/>
        <end position="62"/>
    </location>
</feature>
<dbReference type="GO" id="GO:0022857">
    <property type="term" value="F:transmembrane transporter activity"/>
    <property type="evidence" value="ECO:0007669"/>
    <property type="project" value="TreeGrafter"/>
</dbReference>
<sequence length="183" mass="20290">MRKVLDNILKFLTGISLLVMFILVVWQVFTRYILNTPSTWSEELVAYLFAWSTLFGASLVVSEKGHMNIPVIAERSNPKIQKVLAIFSELMILIFSLAVLTVGGIIITKLALNQTTSSLKIAVGYFYIPLPITGLINIIYTLLNISDILKGKVTFVKAKSTEEIASNMANDTEEVAKYEGGNL</sequence>
<evidence type="ECO:0000256" key="6">
    <source>
        <dbReference type="ARBA" id="ARBA00022989"/>
    </source>
</evidence>
<evidence type="ECO:0000256" key="8">
    <source>
        <dbReference type="ARBA" id="ARBA00038436"/>
    </source>
</evidence>
<keyword evidence="5 9" id="KW-0812">Transmembrane</keyword>
<dbReference type="AlphaFoldDB" id="A0A133KGS2"/>
<proteinExistence type="inferred from homology"/>
<dbReference type="PANTHER" id="PTHR35011">
    <property type="entry name" value="2,3-DIKETO-L-GULONATE TRAP TRANSPORTER SMALL PERMEASE PROTEIN YIAM"/>
    <property type="match status" value="1"/>
</dbReference>
<evidence type="ECO:0000313" key="12">
    <source>
        <dbReference type="Proteomes" id="UP000070383"/>
    </source>
</evidence>
<dbReference type="PANTHER" id="PTHR35011:SF2">
    <property type="entry name" value="2,3-DIKETO-L-GULONATE TRAP TRANSPORTER SMALL PERMEASE PROTEIN YIAM"/>
    <property type="match status" value="1"/>
</dbReference>
<dbReference type="GO" id="GO:0005886">
    <property type="term" value="C:plasma membrane"/>
    <property type="evidence" value="ECO:0007669"/>
    <property type="project" value="UniProtKB-SubCell"/>
</dbReference>
<name>A0A133KGS2_9FIRM</name>
<accession>A0A133KGS2</accession>
<dbReference type="Pfam" id="PF04290">
    <property type="entry name" value="DctQ"/>
    <property type="match status" value="1"/>
</dbReference>
<dbReference type="PATRIC" id="fig|33036.3.peg.643"/>
<dbReference type="Proteomes" id="UP000070383">
    <property type="component" value="Unassembled WGS sequence"/>
</dbReference>
<evidence type="ECO:0000256" key="2">
    <source>
        <dbReference type="ARBA" id="ARBA00022448"/>
    </source>
</evidence>
<evidence type="ECO:0000259" key="10">
    <source>
        <dbReference type="Pfam" id="PF04290"/>
    </source>
</evidence>
<keyword evidence="6 9" id="KW-1133">Transmembrane helix</keyword>
<dbReference type="InterPro" id="IPR055348">
    <property type="entry name" value="DctQ"/>
</dbReference>
<protein>
    <submittedName>
        <fullName evidence="11">TRAP transporter, DctQ-like membrane protein</fullName>
    </submittedName>
</protein>
<gene>
    <name evidence="11" type="ORF">HMPREF3200_00646</name>
</gene>
<reference evidence="12" key="1">
    <citation type="submission" date="2016-01" db="EMBL/GenBank/DDBJ databases">
        <authorList>
            <person name="Mitreva M."/>
            <person name="Pepin K.H."/>
            <person name="Mihindukulasuriya K.A."/>
            <person name="Fulton R."/>
            <person name="Fronick C."/>
            <person name="O'Laughlin M."/>
            <person name="Miner T."/>
            <person name="Herter B."/>
            <person name="Rosa B.A."/>
            <person name="Cordes M."/>
            <person name="Tomlinson C."/>
            <person name="Wollam A."/>
            <person name="Palsikar V.B."/>
            <person name="Mardis E.R."/>
            <person name="Wilson R.K."/>
        </authorList>
    </citation>
    <scope>NUCLEOTIDE SEQUENCE [LARGE SCALE GENOMIC DNA]</scope>
    <source>
        <strain evidence="12">MJR8151</strain>
    </source>
</reference>
<organism evidence="11 12">
    <name type="scientific">Anaerococcus tetradius</name>
    <dbReference type="NCBI Taxonomy" id="33036"/>
    <lineage>
        <taxon>Bacteria</taxon>
        <taxon>Bacillati</taxon>
        <taxon>Bacillota</taxon>
        <taxon>Tissierellia</taxon>
        <taxon>Tissierellales</taxon>
        <taxon>Peptoniphilaceae</taxon>
        <taxon>Anaerococcus</taxon>
    </lineage>
</organism>
<evidence type="ECO:0000256" key="1">
    <source>
        <dbReference type="ARBA" id="ARBA00004429"/>
    </source>
</evidence>
<evidence type="ECO:0000313" key="11">
    <source>
        <dbReference type="EMBL" id="KWZ78634.1"/>
    </source>
</evidence>
<keyword evidence="12" id="KW-1185">Reference proteome</keyword>
<keyword evidence="7 9" id="KW-0472">Membrane</keyword>
<dbReference type="RefSeq" id="WP_004836999.1">
    <property type="nucleotide sequence ID" value="NZ_CAMPNK010000006.1"/>
</dbReference>
<comment type="subcellular location">
    <subcellularLocation>
        <location evidence="1">Cell inner membrane</location>
        <topology evidence="1">Multi-pass membrane protein</topology>
    </subcellularLocation>
</comment>
<evidence type="ECO:0000256" key="5">
    <source>
        <dbReference type="ARBA" id="ARBA00022692"/>
    </source>
</evidence>
<evidence type="ECO:0000256" key="7">
    <source>
        <dbReference type="ARBA" id="ARBA00023136"/>
    </source>
</evidence>
<keyword evidence="4" id="KW-0997">Cell inner membrane</keyword>
<comment type="caution">
    <text evidence="11">The sequence shown here is derived from an EMBL/GenBank/DDBJ whole genome shotgun (WGS) entry which is preliminary data.</text>
</comment>
<evidence type="ECO:0000256" key="3">
    <source>
        <dbReference type="ARBA" id="ARBA00022475"/>
    </source>
</evidence>
<feature type="transmembrane region" description="Helical" evidence="9">
    <location>
        <begin position="83"/>
        <end position="112"/>
    </location>
</feature>
<dbReference type="EMBL" id="LRPM01000022">
    <property type="protein sequence ID" value="KWZ78634.1"/>
    <property type="molecule type" value="Genomic_DNA"/>
</dbReference>
<comment type="similarity">
    <text evidence="8">Belongs to the TRAP transporter small permease family.</text>
</comment>
<dbReference type="STRING" id="33036.HMPREF3200_00646"/>
<keyword evidence="2" id="KW-0813">Transport</keyword>
<feature type="transmembrane region" description="Helical" evidence="9">
    <location>
        <begin position="124"/>
        <end position="143"/>
    </location>
</feature>
<dbReference type="InterPro" id="IPR007387">
    <property type="entry name" value="TRAP_DctQ"/>
</dbReference>
<evidence type="ECO:0000256" key="4">
    <source>
        <dbReference type="ARBA" id="ARBA00022519"/>
    </source>
</evidence>
<evidence type="ECO:0000256" key="9">
    <source>
        <dbReference type="SAM" id="Phobius"/>
    </source>
</evidence>
<feature type="domain" description="Tripartite ATP-independent periplasmic transporters DctQ component" evidence="10">
    <location>
        <begin position="20"/>
        <end position="149"/>
    </location>
</feature>
<dbReference type="GO" id="GO:0015740">
    <property type="term" value="P:C4-dicarboxylate transport"/>
    <property type="evidence" value="ECO:0007669"/>
    <property type="project" value="TreeGrafter"/>
</dbReference>